<reference evidence="3 4" key="1">
    <citation type="journal article" date="2013" name="Genome Announc.">
        <title>Draft Genome Sequence of Arthrobacter gangotriensis Strain Lz1yT, Isolated from a Penguin Rookery Soil Sample Collected in Antarctica, near the Indian Station Dakshin Gangotri.</title>
        <authorList>
            <person name="Shivaji S."/>
            <person name="Ara S."/>
            <person name="Bandi S."/>
            <person name="Singh A."/>
            <person name="Kumar Pinnaka A."/>
        </authorList>
    </citation>
    <scope>NUCLEOTIDE SEQUENCE [LARGE SCALE GENOMIC DNA]</scope>
    <source>
        <strain evidence="3 4">Lz1y</strain>
    </source>
</reference>
<dbReference type="STRING" id="1276920.ADIAG_00459"/>
<gene>
    <name evidence="3" type="ORF">ADIAG_00459</name>
</gene>
<organism evidence="3 4">
    <name type="scientific">Paeniglutamicibacter gangotriensis Lz1y</name>
    <dbReference type="NCBI Taxonomy" id="1276920"/>
    <lineage>
        <taxon>Bacteria</taxon>
        <taxon>Bacillati</taxon>
        <taxon>Actinomycetota</taxon>
        <taxon>Actinomycetes</taxon>
        <taxon>Micrococcales</taxon>
        <taxon>Micrococcaceae</taxon>
        <taxon>Paeniglutamicibacter</taxon>
    </lineage>
</organism>
<dbReference type="AlphaFoldDB" id="M7MZH2"/>
<dbReference type="PROSITE" id="PS51686">
    <property type="entry name" value="SAM_MT_RSMB_NOP"/>
    <property type="match status" value="1"/>
</dbReference>
<dbReference type="GO" id="GO:0032259">
    <property type="term" value="P:methylation"/>
    <property type="evidence" value="ECO:0007669"/>
    <property type="project" value="UniProtKB-KW"/>
</dbReference>
<keyword evidence="1" id="KW-0808">Transferase</keyword>
<dbReference type="InterPro" id="IPR001678">
    <property type="entry name" value="MeTrfase_RsmB-F_NOP2_dom"/>
</dbReference>
<keyword evidence="1" id="KW-0489">Methyltransferase</keyword>
<dbReference type="Proteomes" id="UP000012015">
    <property type="component" value="Unassembled WGS sequence"/>
</dbReference>
<proteinExistence type="inferred from homology"/>
<comment type="similarity">
    <text evidence="1">Belongs to the class I-like SAM-binding methyltransferase superfamily. RsmB/NOP family.</text>
</comment>
<keyword evidence="4" id="KW-1185">Reference proteome</keyword>
<evidence type="ECO:0000313" key="3">
    <source>
        <dbReference type="EMBL" id="EMR00452.1"/>
    </source>
</evidence>
<dbReference type="GO" id="GO:0008168">
    <property type="term" value="F:methyltransferase activity"/>
    <property type="evidence" value="ECO:0007669"/>
    <property type="project" value="UniProtKB-KW"/>
</dbReference>
<feature type="domain" description="SAM-dependent MTase RsmB/NOP-type" evidence="2">
    <location>
        <begin position="1"/>
        <end position="29"/>
    </location>
</feature>
<protein>
    <recommendedName>
        <fullName evidence="2">SAM-dependent MTase RsmB/NOP-type domain-containing protein</fullName>
    </recommendedName>
</protein>
<evidence type="ECO:0000313" key="4">
    <source>
        <dbReference type="Proteomes" id="UP000012015"/>
    </source>
</evidence>
<dbReference type="GO" id="GO:0003723">
    <property type="term" value="F:RNA binding"/>
    <property type="evidence" value="ECO:0007669"/>
    <property type="project" value="UniProtKB-UniRule"/>
</dbReference>
<name>M7MZH2_9MICC</name>
<comment type="caution">
    <text evidence="1">Lacks conserved residue(s) required for the propagation of feature annotation.</text>
</comment>
<accession>M7MZH2</accession>
<sequence>MIATSPTLNVLEICAGAGSQSVSLEKAGF</sequence>
<evidence type="ECO:0000259" key="2">
    <source>
        <dbReference type="PROSITE" id="PS51686"/>
    </source>
</evidence>
<keyword evidence="1" id="KW-0949">S-adenosyl-L-methionine</keyword>
<keyword evidence="1" id="KW-0694">RNA-binding</keyword>
<comment type="caution">
    <text evidence="3">The sequence shown here is derived from an EMBL/GenBank/DDBJ whole genome shotgun (WGS) entry which is preliminary data.</text>
</comment>
<dbReference type="EMBL" id="AOCK01000001">
    <property type="protein sequence ID" value="EMR00452.1"/>
    <property type="molecule type" value="Genomic_DNA"/>
</dbReference>
<evidence type="ECO:0000256" key="1">
    <source>
        <dbReference type="PROSITE-ProRule" id="PRU01023"/>
    </source>
</evidence>